<reference evidence="2" key="1">
    <citation type="journal article" date="2024" name="IScience">
        <title>Strigolactones Initiate the Formation of Haustorium-like Structures in Castilleja.</title>
        <authorList>
            <person name="Buerger M."/>
            <person name="Peterson D."/>
            <person name="Chory J."/>
        </authorList>
    </citation>
    <scope>NUCLEOTIDE SEQUENCE [LARGE SCALE GENOMIC DNA]</scope>
</reference>
<dbReference type="AlphaFoldDB" id="A0ABD3C7X8"/>
<organism evidence="1 2">
    <name type="scientific">Castilleja foliolosa</name>
    <dbReference type="NCBI Taxonomy" id="1961234"/>
    <lineage>
        <taxon>Eukaryota</taxon>
        <taxon>Viridiplantae</taxon>
        <taxon>Streptophyta</taxon>
        <taxon>Embryophyta</taxon>
        <taxon>Tracheophyta</taxon>
        <taxon>Spermatophyta</taxon>
        <taxon>Magnoliopsida</taxon>
        <taxon>eudicotyledons</taxon>
        <taxon>Gunneridae</taxon>
        <taxon>Pentapetalae</taxon>
        <taxon>asterids</taxon>
        <taxon>lamiids</taxon>
        <taxon>Lamiales</taxon>
        <taxon>Orobanchaceae</taxon>
        <taxon>Pedicularideae</taxon>
        <taxon>Castillejinae</taxon>
        <taxon>Castilleja</taxon>
    </lineage>
</organism>
<evidence type="ECO:0000313" key="2">
    <source>
        <dbReference type="Proteomes" id="UP001632038"/>
    </source>
</evidence>
<evidence type="ECO:0000313" key="1">
    <source>
        <dbReference type="EMBL" id="KAL3625441.1"/>
    </source>
</evidence>
<gene>
    <name evidence="1" type="ORF">CASFOL_030895</name>
</gene>
<sequence>MEIEKNPPEITNKLWNKVIIVLYMMRKNIAKSKILMVLLKRGKIASKAKAIGNLSYYSALTCRSNDINKSFISPRDYEFSCSNTPLYPSKRNKYQHQDDQYKVVHQVLGILNRYNDTHDVMETSSAAAVEINNSCQVDKDAEEFIDKFYKDLMKQKRLAALDSPSPLYHHLSSLH</sequence>
<comment type="caution">
    <text evidence="1">The sequence shown here is derived from an EMBL/GenBank/DDBJ whole genome shotgun (WGS) entry which is preliminary data.</text>
</comment>
<protein>
    <submittedName>
        <fullName evidence="1">Uncharacterized protein</fullName>
    </submittedName>
</protein>
<proteinExistence type="predicted"/>
<dbReference type="Proteomes" id="UP001632038">
    <property type="component" value="Unassembled WGS sequence"/>
</dbReference>
<keyword evidence="2" id="KW-1185">Reference proteome</keyword>
<dbReference type="PANTHER" id="PTHR33265">
    <property type="entry name" value="AVR9/CF-9 RAPIDLY ELICITED PROTEIN-RELATED"/>
    <property type="match status" value="1"/>
</dbReference>
<name>A0ABD3C7X8_9LAMI</name>
<dbReference type="PANTHER" id="PTHR33265:SF26">
    <property type="entry name" value="OS06G0554600 PROTEIN"/>
    <property type="match status" value="1"/>
</dbReference>
<dbReference type="InterPro" id="IPR008480">
    <property type="entry name" value="DUF761_pln"/>
</dbReference>
<dbReference type="Pfam" id="PF05553">
    <property type="entry name" value="DUF761"/>
    <property type="match status" value="1"/>
</dbReference>
<dbReference type="EMBL" id="JAVIJP010000052">
    <property type="protein sequence ID" value="KAL3625441.1"/>
    <property type="molecule type" value="Genomic_DNA"/>
</dbReference>
<accession>A0ABD3C7X8</accession>